<proteinExistence type="inferred from homology"/>
<evidence type="ECO:0000256" key="1">
    <source>
        <dbReference type="ARBA" id="ARBA00004496"/>
    </source>
</evidence>
<dbReference type="SUPFAM" id="SSF69737">
    <property type="entry name" value="Urease metallochaperone UreE, C-terminal domain"/>
    <property type="match status" value="1"/>
</dbReference>
<dbReference type="CDD" id="cd00571">
    <property type="entry name" value="UreE"/>
    <property type="match status" value="1"/>
</dbReference>
<evidence type="ECO:0000256" key="3">
    <source>
        <dbReference type="ARBA" id="ARBA00022596"/>
    </source>
</evidence>
<dbReference type="InterPro" id="IPR036118">
    <property type="entry name" value="UreE_N_sf"/>
</dbReference>
<dbReference type="OrthoDB" id="9802215at2"/>
<evidence type="ECO:0000259" key="7">
    <source>
        <dbReference type="SMART" id="SM00988"/>
    </source>
</evidence>
<accession>A0A4V3BBH3</accession>
<dbReference type="GO" id="GO:0005737">
    <property type="term" value="C:cytoplasm"/>
    <property type="evidence" value="ECO:0007669"/>
    <property type="project" value="UniProtKB-SubCell"/>
</dbReference>
<keyword evidence="4 5" id="KW-0143">Chaperone</keyword>
<dbReference type="EMBL" id="SMZO01000029">
    <property type="protein sequence ID" value="TDL86829.1"/>
    <property type="molecule type" value="Genomic_DNA"/>
</dbReference>
<comment type="subcellular location">
    <subcellularLocation>
        <location evidence="1 5">Cytoplasm</location>
    </subcellularLocation>
</comment>
<organism evidence="8 9">
    <name type="scientific">Meridianimarinicoccus aquatilis</name>
    <dbReference type="NCBI Taxonomy" id="2552766"/>
    <lineage>
        <taxon>Bacteria</taxon>
        <taxon>Pseudomonadati</taxon>
        <taxon>Pseudomonadota</taxon>
        <taxon>Alphaproteobacteria</taxon>
        <taxon>Rhodobacterales</taxon>
        <taxon>Paracoccaceae</taxon>
        <taxon>Meridianimarinicoccus</taxon>
    </lineage>
</organism>
<dbReference type="AlphaFoldDB" id="A0A4V3BBH3"/>
<dbReference type="GO" id="GO:0006457">
    <property type="term" value="P:protein folding"/>
    <property type="evidence" value="ECO:0007669"/>
    <property type="project" value="InterPro"/>
</dbReference>
<dbReference type="Gene3D" id="3.30.70.790">
    <property type="entry name" value="UreE, C-terminal domain"/>
    <property type="match status" value="1"/>
</dbReference>
<sequence length="177" mass="19489">MTHAHSPEPAQQAAIPSVTDIVVDASFEDTITLDYEARFVRRKRLVCDSGRAFLIDLPKARALAEGEALRLSDGTTVAVRAAPEPLLEVRGALPRLAWHIGNRHTPCRIEADRLLLREDPVLAKMLKHLGAEVTHIEAPFSPEGGAYGHGRTFGHSHAPDTHDHDHDHSHAHDHDQS</sequence>
<evidence type="ECO:0000256" key="4">
    <source>
        <dbReference type="ARBA" id="ARBA00023186"/>
    </source>
</evidence>
<evidence type="ECO:0000256" key="2">
    <source>
        <dbReference type="ARBA" id="ARBA00022490"/>
    </source>
</evidence>
<dbReference type="HAMAP" id="MF_00822">
    <property type="entry name" value="UreE"/>
    <property type="match status" value="1"/>
</dbReference>
<keyword evidence="3 5" id="KW-0533">Nickel</keyword>
<dbReference type="SUPFAM" id="SSF69287">
    <property type="entry name" value="Urease metallochaperone UreE, N-terminal domain"/>
    <property type="match status" value="1"/>
</dbReference>
<dbReference type="Proteomes" id="UP000294562">
    <property type="component" value="Unassembled WGS sequence"/>
</dbReference>
<protein>
    <recommendedName>
        <fullName evidence="5">Urease accessory protein UreE</fullName>
    </recommendedName>
</protein>
<comment type="caution">
    <text evidence="8">The sequence shown here is derived from an EMBL/GenBank/DDBJ whole genome shotgun (WGS) entry which is preliminary data.</text>
</comment>
<dbReference type="PIRSF" id="PIRSF036402">
    <property type="entry name" value="Ureas_acces_UreE"/>
    <property type="match status" value="1"/>
</dbReference>
<dbReference type="InterPro" id="IPR012406">
    <property type="entry name" value="UreE"/>
</dbReference>
<evidence type="ECO:0000313" key="8">
    <source>
        <dbReference type="EMBL" id="TDL86829.1"/>
    </source>
</evidence>
<dbReference type="Pfam" id="PF02814">
    <property type="entry name" value="UreE_N"/>
    <property type="match status" value="1"/>
</dbReference>
<dbReference type="GO" id="GO:0051082">
    <property type="term" value="F:unfolded protein binding"/>
    <property type="evidence" value="ECO:0007669"/>
    <property type="project" value="UniProtKB-UniRule"/>
</dbReference>
<dbReference type="GO" id="GO:0016151">
    <property type="term" value="F:nickel cation binding"/>
    <property type="evidence" value="ECO:0007669"/>
    <property type="project" value="UniProtKB-UniRule"/>
</dbReference>
<comment type="function">
    <text evidence="5">Involved in urease metallocenter assembly. Binds nickel. Probably functions as a nickel donor during metallocenter assembly.</text>
</comment>
<dbReference type="Gene3D" id="2.60.260.20">
    <property type="entry name" value="Urease metallochaperone UreE, N-terminal domain"/>
    <property type="match status" value="1"/>
</dbReference>
<comment type="similarity">
    <text evidence="5">Belongs to the UreE family.</text>
</comment>
<dbReference type="RefSeq" id="WP_133343333.1">
    <property type="nucleotide sequence ID" value="NZ_SMZO01000029.1"/>
</dbReference>
<dbReference type="InterPro" id="IPR004029">
    <property type="entry name" value="UreE_N"/>
</dbReference>
<feature type="compositionally biased region" description="Basic and acidic residues" evidence="6">
    <location>
        <begin position="157"/>
        <end position="177"/>
    </location>
</feature>
<reference evidence="8 9" key="1">
    <citation type="submission" date="2019-03" db="EMBL/GenBank/DDBJ databases">
        <title>Rhodobacteraceae bacterium SM1902, a new member of the family Rhodobacteraceae isolated from Yantai.</title>
        <authorList>
            <person name="Sun Y."/>
        </authorList>
    </citation>
    <scope>NUCLEOTIDE SEQUENCE [LARGE SCALE GENOMIC DNA]</scope>
    <source>
        <strain evidence="8 9">SM1902</strain>
    </source>
</reference>
<name>A0A4V3BBH3_9RHOB</name>
<dbReference type="GO" id="GO:0019627">
    <property type="term" value="P:urea metabolic process"/>
    <property type="evidence" value="ECO:0007669"/>
    <property type="project" value="InterPro"/>
</dbReference>
<keyword evidence="2 5" id="KW-0963">Cytoplasm</keyword>
<dbReference type="InterPro" id="IPR007864">
    <property type="entry name" value="UreE_C_dom"/>
</dbReference>
<feature type="region of interest" description="Disordered" evidence="6">
    <location>
        <begin position="140"/>
        <end position="177"/>
    </location>
</feature>
<evidence type="ECO:0000256" key="6">
    <source>
        <dbReference type="SAM" id="MobiDB-lite"/>
    </source>
</evidence>
<evidence type="ECO:0000313" key="9">
    <source>
        <dbReference type="Proteomes" id="UP000294562"/>
    </source>
</evidence>
<dbReference type="Pfam" id="PF05194">
    <property type="entry name" value="UreE_C"/>
    <property type="match status" value="1"/>
</dbReference>
<gene>
    <name evidence="5" type="primary">ureE</name>
    <name evidence="8" type="ORF">E2L05_12990</name>
</gene>
<dbReference type="SMART" id="SM00988">
    <property type="entry name" value="UreE_N"/>
    <property type="match status" value="1"/>
</dbReference>
<keyword evidence="9" id="KW-1185">Reference proteome</keyword>
<evidence type="ECO:0000256" key="5">
    <source>
        <dbReference type="HAMAP-Rule" id="MF_00822"/>
    </source>
</evidence>
<feature type="domain" description="UreE urease accessory N-terminal" evidence="7">
    <location>
        <begin position="14"/>
        <end position="77"/>
    </location>
</feature>
<dbReference type="GO" id="GO:0065003">
    <property type="term" value="P:protein-containing complex assembly"/>
    <property type="evidence" value="ECO:0007669"/>
    <property type="project" value="InterPro"/>
</dbReference>